<reference evidence="1 2" key="1">
    <citation type="submission" date="2015-09" db="EMBL/GenBank/DDBJ databases">
        <authorList>
            <consortium name="Swine Surveillance"/>
        </authorList>
    </citation>
    <scope>NUCLEOTIDE SEQUENCE [LARGE SCALE GENOMIC DNA]</scope>
    <source>
        <strain evidence="1 2">CECT 8383</strain>
    </source>
</reference>
<proteinExistence type="predicted"/>
<name>A0A0P1GNA9_9RHOB</name>
<gene>
    <name evidence="1" type="ORF">TM5383_01003</name>
</gene>
<evidence type="ECO:0000313" key="2">
    <source>
        <dbReference type="Proteomes" id="UP000051681"/>
    </source>
</evidence>
<sequence length="33" mass="3647">MCRILATLHAQLSEGFMAETRILFLLIGADLKA</sequence>
<evidence type="ECO:0000313" key="1">
    <source>
        <dbReference type="EMBL" id="CUH83802.1"/>
    </source>
</evidence>
<dbReference type="Proteomes" id="UP000051681">
    <property type="component" value="Unassembled WGS sequence"/>
</dbReference>
<dbReference type="STRING" id="340021.TM5383_01003"/>
<protein>
    <submittedName>
        <fullName evidence="1">Uncharacterized protein</fullName>
    </submittedName>
</protein>
<organism evidence="1 2">
    <name type="scientific">Thalassovita mediterranea</name>
    <dbReference type="NCBI Taxonomy" id="340021"/>
    <lineage>
        <taxon>Bacteria</taxon>
        <taxon>Pseudomonadati</taxon>
        <taxon>Pseudomonadota</taxon>
        <taxon>Alphaproteobacteria</taxon>
        <taxon>Rhodobacterales</taxon>
        <taxon>Roseobacteraceae</taxon>
        <taxon>Thalassovita</taxon>
    </lineage>
</organism>
<keyword evidence="2" id="KW-1185">Reference proteome</keyword>
<dbReference type="EMBL" id="CYSF01000006">
    <property type="protein sequence ID" value="CUH83802.1"/>
    <property type="molecule type" value="Genomic_DNA"/>
</dbReference>
<dbReference type="AlphaFoldDB" id="A0A0P1GNA9"/>
<accession>A0A0P1GNA9</accession>